<dbReference type="SUPFAM" id="SSF46785">
    <property type="entry name" value="Winged helix' DNA-binding domain"/>
    <property type="match status" value="1"/>
</dbReference>
<reference evidence="6" key="1">
    <citation type="journal article" date="2020" name="bioRxiv">
        <title>A rank-normalized archaeal taxonomy based on genome phylogeny resolves widespread incomplete and uneven classifications.</title>
        <authorList>
            <person name="Rinke C."/>
            <person name="Chuvochina M."/>
            <person name="Mussig A.J."/>
            <person name="Chaumeil P.-A."/>
            <person name="Waite D.W."/>
            <person name="Whitman W.B."/>
            <person name="Parks D.H."/>
            <person name="Hugenholtz P."/>
        </authorList>
    </citation>
    <scope>NUCLEOTIDE SEQUENCE</scope>
    <source>
        <strain evidence="6">UBA8849</strain>
    </source>
</reference>
<keyword evidence="2" id="KW-0238">DNA-binding</keyword>
<dbReference type="EMBL" id="DUJR01000005">
    <property type="protein sequence ID" value="HII59188.1"/>
    <property type="molecule type" value="Genomic_DNA"/>
</dbReference>
<dbReference type="PANTHER" id="PTHR33154">
    <property type="entry name" value="TRANSCRIPTIONAL REGULATOR, ARSR FAMILY"/>
    <property type="match status" value="1"/>
</dbReference>
<dbReference type="InterPro" id="IPR051081">
    <property type="entry name" value="HTH_MetalResp_TranReg"/>
</dbReference>
<dbReference type="RefSeq" id="WP_010871077.1">
    <property type="nucleotide sequence ID" value="NC_000909.1"/>
</dbReference>
<dbReference type="FunFam" id="1.10.10.10:FF:001385">
    <property type="entry name" value="Transcriptional regulator, ArsR family"/>
    <property type="match status" value="1"/>
</dbReference>
<feature type="domain" description="HTH arsR-type" evidence="5">
    <location>
        <begin position="1"/>
        <end position="85"/>
    </location>
</feature>
<gene>
    <name evidence="6" type="ORF">HA335_01190</name>
</gene>
<evidence type="ECO:0000313" key="7">
    <source>
        <dbReference type="Proteomes" id="UP000645676"/>
    </source>
</evidence>
<dbReference type="SMR" id="A0A832T6D4"/>
<dbReference type="InterPro" id="IPR036388">
    <property type="entry name" value="WH-like_DNA-bd_sf"/>
</dbReference>
<protein>
    <submittedName>
        <fullName evidence="6">Winged helix-turn-helix transcriptional regulator</fullName>
    </submittedName>
</protein>
<dbReference type="GO" id="GO:0003677">
    <property type="term" value="F:DNA binding"/>
    <property type="evidence" value="ECO:0007669"/>
    <property type="project" value="UniProtKB-KW"/>
</dbReference>
<dbReference type="PRINTS" id="PR00778">
    <property type="entry name" value="HTHARSR"/>
</dbReference>
<dbReference type="AlphaFoldDB" id="A0A832T6D4"/>
<feature type="transmembrane region" description="Helical" evidence="4">
    <location>
        <begin position="76"/>
        <end position="96"/>
    </location>
</feature>
<feature type="transmembrane region" description="Helical" evidence="4">
    <location>
        <begin position="132"/>
        <end position="152"/>
    </location>
</feature>
<evidence type="ECO:0000256" key="1">
    <source>
        <dbReference type="ARBA" id="ARBA00023015"/>
    </source>
</evidence>
<dbReference type="InterPro" id="IPR011991">
    <property type="entry name" value="ArsR-like_HTH"/>
</dbReference>
<dbReference type="GO" id="GO:0003700">
    <property type="term" value="F:DNA-binding transcription factor activity"/>
    <property type="evidence" value="ECO:0007669"/>
    <property type="project" value="InterPro"/>
</dbReference>
<dbReference type="SMART" id="SM00418">
    <property type="entry name" value="HTH_ARSR"/>
    <property type="match status" value="1"/>
</dbReference>
<evidence type="ECO:0000256" key="2">
    <source>
        <dbReference type="ARBA" id="ARBA00023125"/>
    </source>
</evidence>
<name>A0A832T6D4_9EURY</name>
<dbReference type="PROSITE" id="PS50987">
    <property type="entry name" value="HTH_ARSR_2"/>
    <property type="match status" value="1"/>
</dbReference>
<dbReference type="PANTHER" id="PTHR33154:SF38">
    <property type="entry name" value="HTH ARSR-TYPE DOMAIN-CONTAINING PROTEIN"/>
    <property type="match status" value="1"/>
</dbReference>
<keyword evidence="4" id="KW-0472">Membrane</keyword>
<evidence type="ECO:0000259" key="5">
    <source>
        <dbReference type="PROSITE" id="PS50987"/>
    </source>
</evidence>
<dbReference type="Proteomes" id="UP000645676">
    <property type="component" value="Unassembled WGS sequence"/>
</dbReference>
<dbReference type="OMA" id="WVYYKIT"/>
<evidence type="ECO:0000313" key="6">
    <source>
        <dbReference type="EMBL" id="HII59188.1"/>
    </source>
</evidence>
<dbReference type="Pfam" id="PF01022">
    <property type="entry name" value="HTH_5"/>
    <property type="match status" value="1"/>
</dbReference>
<keyword evidence="3" id="KW-0804">Transcription</keyword>
<dbReference type="InterPro" id="IPR001845">
    <property type="entry name" value="HTH_ArsR_DNA-bd_dom"/>
</dbReference>
<comment type="caution">
    <text evidence="6">The sequence shown here is derived from an EMBL/GenBank/DDBJ whole genome shotgun (WGS) entry which is preliminary data.</text>
</comment>
<evidence type="ECO:0000256" key="4">
    <source>
        <dbReference type="SAM" id="Phobius"/>
    </source>
</evidence>
<keyword evidence="1" id="KW-0805">Transcription regulation</keyword>
<evidence type="ECO:0000256" key="3">
    <source>
        <dbReference type="ARBA" id="ARBA00023163"/>
    </source>
</evidence>
<sequence length="157" mass="18563">MKFLFSKTKIEILKKLNERNYTISELSKILGKSKSTISEHLNALYEMGLVDKENYSKWVYYKITNKGKKVLENLEALILMVSSIFALIGLWIYYIFKQIKYQAREVVLSKTVVERGIYTTYKGSTTFQKEPLFLIFLIISTFLIIFIVYLVYKIIRR</sequence>
<dbReference type="Gene3D" id="1.10.10.10">
    <property type="entry name" value="Winged helix-like DNA-binding domain superfamily/Winged helix DNA-binding domain"/>
    <property type="match status" value="1"/>
</dbReference>
<keyword evidence="4" id="KW-1133">Transmembrane helix</keyword>
<dbReference type="InterPro" id="IPR036390">
    <property type="entry name" value="WH_DNA-bd_sf"/>
</dbReference>
<organism evidence="6 7">
    <name type="scientific">Methanocaldococcus jannaschii</name>
    <dbReference type="NCBI Taxonomy" id="2190"/>
    <lineage>
        <taxon>Archaea</taxon>
        <taxon>Methanobacteriati</taxon>
        <taxon>Methanobacteriota</taxon>
        <taxon>Methanomada group</taxon>
        <taxon>Methanococci</taxon>
        <taxon>Methanococcales</taxon>
        <taxon>Methanocaldococcaceae</taxon>
        <taxon>Methanocaldococcus</taxon>
    </lineage>
</organism>
<accession>A0A832T6D4</accession>
<dbReference type="CDD" id="cd00090">
    <property type="entry name" value="HTH_ARSR"/>
    <property type="match status" value="1"/>
</dbReference>
<keyword evidence="4" id="KW-0812">Transmembrane</keyword>
<proteinExistence type="predicted"/>